<dbReference type="GO" id="GO:0070475">
    <property type="term" value="P:rRNA base methylation"/>
    <property type="evidence" value="ECO:0007669"/>
    <property type="project" value="InterPro"/>
</dbReference>
<evidence type="ECO:0000313" key="3">
    <source>
        <dbReference type="Proteomes" id="UP000250235"/>
    </source>
</evidence>
<gene>
    <name evidence="2" type="ORF">F511_15339</name>
</gene>
<dbReference type="PANTHER" id="PTHR11538:SF89">
    <property type="entry name" value="PROTEIN, PUTATIVE (DUF2431)-RELATED"/>
    <property type="match status" value="1"/>
</dbReference>
<dbReference type="GO" id="GO:0070042">
    <property type="term" value="F:rRNA (uridine-N3-)-methyltransferase activity"/>
    <property type="evidence" value="ECO:0007669"/>
    <property type="project" value="InterPro"/>
</dbReference>
<reference evidence="2 3" key="1">
    <citation type="journal article" date="2015" name="Proc. Natl. Acad. Sci. U.S.A.">
        <title>The resurrection genome of Boea hygrometrica: A blueprint for survival of dehydration.</title>
        <authorList>
            <person name="Xiao L."/>
            <person name="Yang G."/>
            <person name="Zhang L."/>
            <person name="Yang X."/>
            <person name="Zhao S."/>
            <person name="Ji Z."/>
            <person name="Zhou Q."/>
            <person name="Hu M."/>
            <person name="Wang Y."/>
            <person name="Chen M."/>
            <person name="Xu Y."/>
            <person name="Jin H."/>
            <person name="Xiao X."/>
            <person name="Hu G."/>
            <person name="Bao F."/>
            <person name="Hu Y."/>
            <person name="Wan P."/>
            <person name="Li L."/>
            <person name="Deng X."/>
            <person name="Kuang T."/>
            <person name="Xiang C."/>
            <person name="Zhu J.K."/>
            <person name="Oliver M.J."/>
            <person name="He Y."/>
        </authorList>
    </citation>
    <scope>NUCLEOTIDE SEQUENCE [LARGE SCALE GENOMIC DNA]</scope>
    <source>
        <strain evidence="3">cv. XS01</strain>
    </source>
</reference>
<dbReference type="AlphaFoldDB" id="A0A2Z7CPX6"/>
<keyword evidence="3" id="KW-1185">Reference proteome</keyword>
<evidence type="ECO:0000259" key="1">
    <source>
        <dbReference type="Pfam" id="PF10354"/>
    </source>
</evidence>
<dbReference type="GO" id="GO:0005737">
    <property type="term" value="C:cytoplasm"/>
    <property type="evidence" value="ECO:0007669"/>
    <property type="project" value="TreeGrafter"/>
</dbReference>
<organism evidence="2 3">
    <name type="scientific">Dorcoceras hygrometricum</name>
    <dbReference type="NCBI Taxonomy" id="472368"/>
    <lineage>
        <taxon>Eukaryota</taxon>
        <taxon>Viridiplantae</taxon>
        <taxon>Streptophyta</taxon>
        <taxon>Embryophyta</taxon>
        <taxon>Tracheophyta</taxon>
        <taxon>Spermatophyta</taxon>
        <taxon>Magnoliopsida</taxon>
        <taxon>eudicotyledons</taxon>
        <taxon>Gunneridae</taxon>
        <taxon>Pentapetalae</taxon>
        <taxon>asterids</taxon>
        <taxon>lamiids</taxon>
        <taxon>Lamiales</taxon>
        <taxon>Gesneriaceae</taxon>
        <taxon>Didymocarpoideae</taxon>
        <taxon>Trichosporeae</taxon>
        <taxon>Loxocarpinae</taxon>
        <taxon>Dorcoceras</taxon>
    </lineage>
</organism>
<dbReference type="InterPro" id="IPR019446">
    <property type="entry name" value="BMT5-like"/>
</dbReference>
<evidence type="ECO:0000313" key="2">
    <source>
        <dbReference type="EMBL" id="KZV46779.1"/>
    </source>
</evidence>
<dbReference type="EMBL" id="KQ995380">
    <property type="protein sequence ID" value="KZV46779.1"/>
    <property type="molecule type" value="Genomic_DNA"/>
</dbReference>
<dbReference type="OrthoDB" id="273345at2759"/>
<protein>
    <recommendedName>
        <fullName evidence="1">25S rRNA (uridine-N(3))-methyltransferase BMT5-like domain-containing protein</fullName>
    </recommendedName>
</protein>
<name>A0A2Z7CPX6_9LAMI</name>
<dbReference type="Pfam" id="PF10354">
    <property type="entry name" value="BMT5-like"/>
    <property type="match status" value="1"/>
</dbReference>
<dbReference type="PANTHER" id="PTHR11538">
    <property type="entry name" value="PHENYLALANYL-TRNA SYNTHETASE"/>
    <property type="match status" value="1"/>
</dbReference>
<dbReference type="SUPFAM" id="SSF53335">
    <property type="entry name" value="S-adenosyl-L-methionine-dependent methyltransferases"/>
    <property type="match status" value="1"/>
</dbReference>
<proteinExistence type="predicted"/>
<accession>A0A2Z7CPX6</accession>
<dbReference type="InterPro" id="IPR029063">
    <property type="entry name" value="SAM-dependent_MTases_sf"/>
</dbReference>
<feature type="domain" description="25S rRNA (uridine-N(3))-methyltransferase BMT5-like" evidence="1">
    <location>
        <begin position="29"/>
        <end position="198"/>
    </location>
</feature>
<dbReference type="Proteomes" id="UP000250235">
    <property type="component" value="Unassembled WGS sequence"/>
</dbReference>
<sequence>MEDTVFLSGTEKKEAGTWIKHYSSHHSILLVGEGDFSFAACLARAFRHAYNIVATSLDTEEVLAVKHPTAAANLVALRNNGCTVIHGVNASTMSEHPRLKNQLFDRIVFNFPHAGFDYKEHHPMQIQLHQEVVRGFLRNAARMLMISYREKGQVHITHKTAYPFSAWEIEKLGKDAGLEFIEAAPFDLWDYPGYLNKRGGDGYNSNDTFPVGLSCTYKFEN</sequence>